<dbReference type="HOGENOM" id="CLU_072983_0_0_0"/>
<dbReference type="STRING" id="937777.Deipe_1425"/>
<dbReference type="GO" id="GO:0004534">
    <property type="term" value="F:5'-3' RNA exonuclease activity"/>
    <property type="evidence" value="ECO:0007669"/>
    <property type="project" value="TreeGrafter"/>
</dbReference>
<reference evidence="3" key="1">
    <citation type="submission" date="2012-03" db="EMBL/GenBank/DDBJ databases">
        <title>Complete sequence of chromosome of Deinococcus peraridilitoris DSM 19664.</title>
        <authorList>
            <person name="Lucas S."/>
            <person name="Copeland A."/>
            <person name="Lapidus A."/>
            <person name="Glavina del Rio T."/>
            <person name="Dalin E."/>
            <person name="Tice H."/>
            <person name="Bruce D."/>
            <person name="Goodwin L."/>
            <person name="Pitluck S."/>
            <person name="Peters L."/>
            <person name="Mikhailova N."/>
            <person name="Lu M."/>
            <person name="Kyrpides N."/>
            <person name="Mavromatis K."/>
            <person name="Ivanova N."/>
            <person name="Brettin T."/>
            <person name="Detter J.C."/>
            <person name="Han C."/>
            <person name="Larimer F."/>
            <person name="Land M."/>
            <person name="Hauser L."/>
            <person name="Markowitz V."/>
            <person name="Cheng J.-F."/>
            <person name="Hugenholtz P."/>
            <person name="Woyke T."/>
            <person name="Wu D."/>
            <person name="Pukall R."/>
            <person name="Steenblock K."/>
            <person name="Brambilla E."/>
            <person name="Klenk H.-P."/>
            <person name="Eisen J.A."/>
        </authorList>
    </citation>
    <scope>NUCLEOTIDE SEQUENCE [LARGE SCALE GENOMIC DNA]</scope>
    <source>
        <strain evidence="3">DSM 19664 / LMG 22246 / CIP 109416 / KR-200</strain>
    </source>
</reference>
<evidence type="ECO:0000259" key="1">
    <source>
        <dbReference type="SMART" id="SM00481"/>
    </source>
</evidence>
<dbReference type="EMBL" id="CP003382">
    <property type="protein sequence ID" value="AFZ66966.1"/>
    <property type="molecule type" value="Genomic_DNA"/>
</dbReference>
<feature type="domain" description="Polymerase/histidinol phosphatase N-terminal" evidence="1">
    <location>
        <begin position="11"/>
        <end position="81"/>
    </location>
</feature>
<protein>
    <submittedName>
        <fullName evidence="2">Putative metal-dependent phosphoesterase, PHP family</fullName>
    </submittedName>
</protein>
<dbReference type="Proteomes" id="UP000010467">
    <property type="component" value="Chromosome"/>
</dbReference>
<evidence type="ECO:0000313" key="3">
    <source>
        <dbReference type="Proteomes" id="UP000010467"/>
    </source>
</evidence>
<dbReference type="RefSeq" id="WP_015235274.1">
    <property type="nucleotide sequence ID" value="NC_019793.1"/>
</dbReference>
<dbReference type="SMART" id="SM00481">
    <property type="entry name" value="POLIIIAc"/>
    <property type="match status" value="1"/>
</dbReference>
<sequence length="238" mass="26937">MTPASGPMMRLDLHCHSEASHDCLTPLTTFPDRCLARGVVVQAVTDHDQIWGAQQLQQFVRNSEFADRFTVIVGEEVSTREGEIVGLFLQERIPPGLSPEETVREIKAQGGLVLLPHGFDPLKRHRLRPAARERIADQIDIVESFNARISRPKWNRAAETWARARNLPVSGGSDAHTWRQLGDAWTEVPRRSVDTPQDLLEVLHLGSVLGEWTHPVRAFVYKQLVQWKERRGSATYGR</sequence>
<dbReference type="GO" id="GO:0035312">
    <property type="term" value="F:5'-3' DNA exonuclease activity"/>
    <property type="evidence" value="ECO:0007669"/>
    <property type="project" value="TreeGrafter"/>
</dbReference>
<proteinExistence type="predicted"/>
<organism evidence="2 3">
    <name type="scientific">Deinococcus peraridilitoris (strain DSM 19664 / LMG 22246 / CIP 109416 / KR-200)</name>
    <dbReference type="NCBI Taxonomy" id="937777"/>
    <lineage>
        <taxon>Bacteria</taxon>
        <taxon>Thermotogati</taxon>
        <taxon>Deinococcota</taxon>
        <taxon>Deinococci</taxon>
        <taxon>Deinococcales</taxon>
        <taxon>Deinococcaceae</taxon>
        <taxon>Deinococcus</taxon>
    </lineage>
</organism>
<accession>K9ZZD7</accession>
<dbReference type="InterPro" id="IPR052018">
    <property type="entry name" value="PHP_domain"/>
</dbReference>
<evidence type="ECO:0000313" key="2">
    <source>
        <dbReference type="EMBL" id="AFZ66966.1"/>
    </source>
</evidence>
<dbReference type="PATRIC" id="fig|937777.3.peg.1432"/>
<name>K9ZZD7_DEIPD</name>
<dbReference type="CDD" id="cd07432">
    <property type="entry name" value="PHP_HisPPase"/>
    <property type="match status" value="1"/>
</dbReference>
<dbReference type="SUPFAM" id="SSF89550">
    <property type="entry name" value="PHP domain-like"/>
    <property type="match status" value="1"/>
</dbReference>
<gene>
    <name evidence="2" type="ordered locus">Deipe_1425</name>
</gene>
<keyword evidence="3" id="KW-1185">Reference proteome</keyword>
<dbReference type="PANTHER" id="PTHR42924:SF3">
    <property type="entry name" value="POLYMERASE_HISTIDINOL PHOSPHATASE N-TERMINAL DOMAIN-CONTAINING PROTEIN"/>
    <property type="match status" value="1"/>
</dbReference>
<dbReference type="InterPro" id="IPR016195">
    <property type="entry name" value="Pol/histidinol_Pase-like"/>
</dbReference>
<dbReference type="AlphaFoldDB" id="K9ZZD7"/>
<dbReference type="Pfam" id="PF13263">
    <property type="entry name" value="PHP_C"/>
    <property type="match status" value="1"/>
</dbReference>
<dbReference type="InterPro" id="IPR003141">
    <property type="entry name" value="Pol/His_phosphatase_N"/>
</dbReference>
<dbReference type="Gene3D" id="3.20.20.140">
    <property type="entry name" value="Metal-dependent hydrolases"/>
    <property type="match status" value="1"/>
</dbReference>
<dbReference type="eggNOG" id="COG0613">
    <property type="taxonomic scope" value="Bacteria"/>
</dbReference>
<dbReference type="KEGG" id="dpd:Deipe_1425"/>
<dbReference type="PANTHER" id="PTHR42924">
    <property type="entry name" value="EXONUCLEASE"/>
    <property type="match status" value="1"/>
</dbReference>